<dbReference type="STRING" id="7739.C3Z0X5"/>
<evidence type="ECO:0000259" key="2">
    <source>
        <dbReference type="PROSITE" id="PS00028"/>
    </source>
</evidence>
<accession>C3Z0X5</accession>
<dbReference type="PROSITE" id="PS00028">
    <property type="entry name" value="ZINC_FINGER_C2H2_1"/>
    <property type="match status" value="1"/>
</dbReference>
<name>C3Z0X5_BRAFL</name>
<evidence type="ECO:0000313" key="3">
    <source>
        <dbReference type="EMBL" id="EEN53879.1"/>
    </source>
</evidence>
<feature type="compositionally biased region" description="Polar residues" evidence="1">
    <location>
        <begin position="41"/>
        <end position="54"/>
    </location>
</feature>
<organism>
    <name type="scientific">Branchiostoma floridae</name>
    <name type="common">Florida lancelet</name>
    <name type="synonym">Amphioxus</name>
    <dbReference type="NCBI Taxonomy" id="7739"/>
    <lineage>
        <taxon>Eukaryota</taxon>
        <taxon>Metazoa</taxon>
        <taxon>Chordata</taxon>
        <taxon>Cephalochordata</taxon>
        <taxon>Leptocardii</taxon>
        <taxon>Amphioxiformes</taxon>
        <taxon>Branchiostomatidae</taxon>
        <taxon>Branchiostoma</taxon>
    </lineage>
</organism>
<protein>
    <recommendedName>
        <fullName evidence="2">C2H2-type domain-containing protein</fullName>
    </recommendedName>
</protein>
<dbReference type="PANTHER" id="PTHR33845:SF1">
    <property type="entry name" value="C2H2-TYPE DOMAIN-CONTAINING PROTEIN"/>
    <property type="match status" value="1"/>
</dbReference>
<feature type="region of interest" description="Disordered" evidence="1">
    <location>
        <begin position="1"/>
        <end position="54"/>
    </location>
</feature>
<dbReference type="InParanoid" id="C3Z0X5"/>
<feature type="compositionally biased region" description="Low complexity" evidence="1">
    <location>
        <begin position="11"/>
        <end position="40"/>
    </location>
</feature>
<evidence type="ECO:0000256" key="1">
    <source>
        <dbReference type="SAM" id="MobiDB-lite"/>
    </source>
</evidence>
<feature type="domain" description="C2H2-type" evidence="2">
    <location>
        <begin position="738"/>
        <end position="762"/>
    </location>
</feature>
<gene>
    <name evidence="3" type="ORF">BRAFLDRAFT_105474</name>
</gene>
<reference evidence="3" key="1">
    <citation type="journal article" date="2008" name="Nature">
        <title>The amphioxus genome and the evolution of the chordate karyotype.</title>
        <authorList>
            <consortium name="US DOE Joint Genome Institute (JGI-PGF)"/>
            <person name="Putnam N.H."/>
            <person name="Butts T."/>
            <person name="Ferrier D.E.K."/>
            <person name="Furlong R.F."/>
            <person name="Hellsten U."/>
            <person name="Kawashima T."/>
            <person name="Robinson-Rechavi M."/>
            <person name="Shoguchi E."/>
            <person name="Terry A."/>
            <person name="Yu J.-K."/>
            <person name="Benito-Gutierrez E.L."/>
            <person name="Dubchak I."/>
            <person name="Garcia-Fernandez J."/>
            <person name="Gibson-Brown J.J."/>
            <person name="Grigoriev I.V."/>
            <person name="Horton A.C."/>
            <person name="de Jong P.J."/>
            <person name="Jurka J."/>
            <person name="Kapitonov V.V."/>
            <person name="Kohara Y."/>
            <person name="Kuroki Y."/>
            <person name="Lindquist E."/>
            <person name="Lucas S."/>
            <person name="Osoegawa K."/>
            <person name="Pennacchio L.A."/>
            <person name="Salamov A.A."/>
            <person name="Satou Y."/>
            <person name="Sauka-Spengler T."/>
            <person name="Schmutz J."/>
            <person name="Shin-I T."/>
            <person name="Toyoda A."/>
            <person name="Bronner-Fraser M."/>
            <person name="Fujiyama A."/>
            <person name="Holland L.Z."/>
            <person name="Holland P.W.H."/>
            <person name="Satoh N."/>
            <person name="Rokhsar D.S."/>
        </authorList>
    </citation>
    <scope>NUCLEOTIDE SEQUENCE [LARGE SCALE GENOMIC DNA]</scope>
    <source>
        <strain evidence="3">S238N-H82</strain>
        <tissue evidence="3">Testes</tissue>
    </source>
</reference>
<dbReference type="EMBL" id="GG666570">
    <property type="protein sequence ID" value="EEN53879.1"/>
    <property type="molecule type" value="Genomic_DNA"/>
</dbReference>
<sequence>MGPPSQPVQMSVASTSKATSQVSSSESSSIISETPIAEITFESQSSSTSEGEANISTWVDEQHQQEQNRKALNVAVDHITEGRISPLRSSLNTPWEEVTERQRNYYLKKTREVIATTMSVIAPGQESDLWRGLVQAPPFYEEEPAAKKKMWDQQTVQTLVKAYQEADTWQTRQQILSLFADDYTKDELQELIPGLSKWRIDQARAHASESGPGKPVQQQPIYRTRLNPVKTDHFLAFLTQPHLLQDVAYGTKTMKLDSGEVITIPAAIRTIIPSRIIQQYSQYCTSANFQPLPDRTLFKIIEVCAARQQKSLQGLDYISTEGAEAFDAICSVVDSLVQNGASADWAKTVTHKLKEGKRYFQTDYKTHVKLEDRCGDHCIAFALSEKGKETLAVKCNHSHEITCERCVEIDSSLSEVQKMIEKEGLLTEEHKSRLCFTFEQSSSAIYSWKSHLLRAVNQDLAKQSALQQLDKQSALIVMDWAMKFLPLKYREQMTDFFGKRGRSWPVSSVITKGDEGKFDVECFVHIFNNFRQDWSAVCAILQSVLQTVKSENPSLTKVFLRSDNAGCYHCAPLILSLPAIGKKSGVSVLRSDFSDPQAGKDICDRKIASMKTHIRRYVNEKHDVLTAEDMKEALESHGGIKGCRIAVAQTDEANKEHARQKWEGVKSWNNFMFETDEDIRVWRAFGVGVGEVVNFATVPQTHDLPTLTISAPFGPPQSRASHITTSAGGATSSALFCCPEPGCVAAFNSANKLGDHMDVGEHHKELERESTYDRIRKQWAQAVTGIAHGPGLASQSLEEESGVGVVGSSRVVNEGWAIRTVKGGQRMSDKMKTYLTDIFNRGATSGQKADAVQVAQEMQQGSRWEAVVSAKRVAHSQADYELFR</sequence>
<dbReference type="PANTHER" id="PTHR33845">
    <property type="entry name" value="C2H2-TYPE DOMAIN-CONTAINING PROTEIN"/>
    <property type="match status" value="1"/>
</dbReference>
<dbReference type="InterPro" id="IPR013087">
    <property type="entry name" value="Znf_C2H2_type"/>
</dbReference>
<dbReference type="eggNOG" id="ENOG502QS0X">
    <property type="taxonomic scope" value="Eukaryota"/>
</dbReference>
<dbReference type="AlphaFoldDB" id="C3Z0X5"/>
<proteinExistence type="predicted"/>